<reference evidence="1" key="1">
    <citation type="submission" date="2020-04" db="EMBL/GenBank/DDBJ databases">
        <title>A chromosome-scale assembly and high-density genetic map of the yellow drum (Nibea albiflora) genome.</title>
        <authorList>
            <person name="Xu D."/>
            <person name="Zhang W."/>
            <person name="Chen R."/>
            <person name="Tan P."/>
            <person name="Wang L."/>
            <person name="Song H."/>
            <person name="Tian L."/>
            <person name="Zhu Q."/>
            <person name="Wang B."/>
        </authorList>
    </citation>
    <scope>NUCLEOTIDE SEQUENCE</scope>
    <source>
        <strain evidence="1">ZJHYS-2018</strain>
    </source>
</reference>
<comment type="caution">
    <text evidence="1">The sequence shown here is derived from an EMBL/GenBank/DDBJ whole genome shotgun (WGS) entry which is preliminary data.</text>
</comment>
<organism evidence="1 2">
    <name type="scientific">Nibea albiflora</name>
    <name type="common">Yellow drum</name>
    <name type="synonym">Corvina albiflora</name>
    <dbReference type="NCBI Taxonomy" id="240163"/>
    <lineage>
        <taxon>Eukaryota</taxon>
        <taxon>Metazoa</taxon>
        <taxon>Chordata</taxon>
        <taxon>Craniata</taxon>
        <taxon>Vertebrata</taxon>
        <taxon>Euteleostomi</taxon>
        <taxon>Actinopterygii</taxon>
        <taxon>Neopterygii</taxon>
        <taxon>Teleostei</taxon>
        <taxon>Neoteleostei</taxon>
        <taxon>Acanthomorphata</taxon>
        <taxon>Eupercaria</taxon>
        <taxon>Sciaenidae</taxon>
        <taxon>Nibea</taxon>
    </lineage>
</organism>
<feature type="non-terminal residue" evidence="1">
    <location>
        <position position="1"/>
    </location>
</feature>
<protein>
    <submittedName>
        <fullName evidence="1">Uncharacterized protein</fullName>
    </submittedName>
</protein>
<evidence type="ECO:0000313" key="2">
    <source>
        <dbReference type="Proteomes" id="UP000805704"/>
    </source>
</evidence>
<keyword evidence="2" id="KW-1185">Reference proteome</keyword>
<dbReference type="Proteomes" id="UP000805704">
    <property type="component" value="Chromosome 23"/>
</dbReference>
<name>A0ACB7ETG1_NIBAL</name>
<proteinExistence type="predicted"/>
<dbReference type="EMBL" id="CM024811">
    <property type="protein sequence ID" value="KAG8004948.1"/>
    <property type="molecule type" value="Genomic_DNA"/>
</dbReference>
<gene>
    <name evidence="1" type="ORF">GBF38_010792</name>
</gene>
<sequence length="95" mass="10793">QGRPKRSQRQSPLHETQPRHNKGSRWFRRVQVGPQHTHQEPSQMAGLLPPIHVHVNQPDNYRSGMEGLEVMANIVEVEEEDAHYSSMGAPVPLSI</sequence>
<evidence type="ECO:0000313" key="1">
    <source>
        <dbReference type="EMBL" id="KAG8004948.1"/>
    </source>
</evidence>
<accession>A0ACB7ETG1</accession>